<sequence length="403" mass="45276">MSTEGIPLTGVEPNDFQRKHPLKDPGNHGPDHFKGKMSKLRFSTRQALKRFTDTQSDYLSKWQLKHKTKWRSIYFAGTAVLGSHTFYVLCLPTPAWAGSFEGIADLVYILAYSIYLSGYLKDYWCLPRPRSPPLHRITLSEYTTMEYGAPSSHTANATGASLYLLWTIAELNISVSQKLALSFLVVIYYLTLVVGRIYCGMHGLLDIISGALVGIVCILGRVGMNHLLADFQCGDYWWFPILSTFWGLLILFKHIKPVDECPCFADSVAFVGVVGGIEWSKWILQRLGIEYGHGMRVTGAPHLLVGRLLVGGLIVVIWKYVIGKPLVYSFLIHVLRLKDDRPEKIEERRKYANAKECPPYIGEAKIDIVGRYAIYAGIPPVVLLACPPIFKVLNLLNLPDKLS</sequence>
<gene>
    <name evidence="11" type="ORF">BN860_05490g</name>
</gene>
<feature type="transmembrane region" description="Helical" evidence="9">
    <location>
        <begin position="73"/>
        <end position="97"/>
    </location>
</feature>
<proteinExistence type="inferred from homology"/>
<accession>A0A8J2T3G8</accession>
<evidence type="ECO:0000256" key="5">
    <source>
        <dbReference type="ARBA" id="ARBA00022989"/>
    </source>
</evidence>
<dbReference type="GO" id="GO:0006629">
    <property type="term" value="P:lipid metabolic process"/>
    <property type="evidence" value="ECO:0007669"/>
    <property type="project" value="UniProtKB-ARBA"/>
</dbReference>
<evidence type="ECO:0000313" key="11">
    <source>
        <dbReference type="EMBL" id="CDF87399.1"/>
    </source>
</evidence>
<evidence type="ECO:0000313" key="12">
    <source>
        <dbReference type="Proteomes" id="UP000019375"/>
    </source>
</evidence>
<feature type="transmembrane region" description="Helical" evidence="9">
    <location>
        <begin position="304"/>
        <end position="322"/>
    </location>
</feature>
<dbReference type="OrthoDB" id="301434at2759"/>
<dbReference type="AlphaFoldDB" id="A0A8J2T3G8"/>
<evidence type="ECO:0000256" key="4">
    <source>
        <dbReference type="ARBA" id="ARBA00022824"/>
    </source>
</evidence>
<feature type="transmembrane region" description="Helical" evidence="9">
    <location>
        <begin position="204"/>
        <end position="224"/>
    </location>
</feature>
<dbReference type="PANTHER" id="PTHR14969:SF28">
    <property type="entry name" value="DIHYDROSPHINGOSINE 1-PHOSPHATE PHOSPHATASE LCB3-RELATED"/>
    <property type="match status" value="1"/>
</dbReference>
<keyword evidence="4" id="KW-0256">Endoplasmic reticulum</keyword>
<evidence type="ECO:0000256" key="7">
    <source>
        <dbReference type="ARBA" id="ARBA00038324"/>
    </source>
</evidence>
<evidence type="ECO:0000256" key="3">
    <source>
        <dbReference type="ARBA" id="ARBA00022801"/>
    </source>
</evidence>
<keyword evidence="6 9" id="KW-0472">Membrane</keyword>
<name>A0A8J2T3G8_ZYGB2</name>
<dbReference type="Proteomes" id="UP000019375">
    <property type="component" value="Unassembled WGS sequence"/>
</dbReference>
<evidence type="ECO:0000256" key="8">
    <source>
        <dbReference type="SAM" id="MobiDB-lite"/>
    </source>
</evidence>
<dbReference type="CDD" id="cd03388">
    <property type="entry name" value="PAP2_SPPase1"/>
    <property type="match status" value="1"/>
</dbReference>
<evidence type="ECO:0000259" key="10">
    <source>
        <dbReference type="SMART" id="SM00014"/>
    </source>
</evidence>
<feature type="domain" description="Phosphatidic acid phosphatase type 2/haloperoxidase" evidence="10">
    <location>
        <begin position="103"/>
        <end position="222"/>
    </location>
</feature>
<evidence type="ECO:0000256" key="2">
    <source>
        <dbReference type="ARBA" id="ARBA00022692"/>
    </source>
</evidence>
<dbReference type="InterPro" id="IPR036938">
    <property type="entry name" value="PAP2/HPO_sf"/>
</dbReference>
<keyword evidence="5 9" id="KW-1133">Transmembrane helix</keyword>
<protein>
    <submittedName>
        <fullName evidence="11">BN860_05490g1_1</fullName>
    </submittedName>
</protein>
<dbReference type="Gene3D" id="1.20.144.10">
    <property type="entry name" value="Phosphatidic acid phosphatase type 2/haloperoxidase"/>
    <property type="match status" value="1"/>
</dbReference>
<dbReference type="InterPro" id="IPR000326">
    <property type="entry name" value="PAP2/HPO"/>
</dbReference>
<dbReference type="SUPFAM" id="SSF48317">
    <property type="entry name" value="Acid phosphatase/Vanadium-dependent haloperoxidase"/>
    <property type="match status" value="1"/>
</dbReference>
<keyword evidence="12" id="KW-1185">Reference proteome</keyword>
<dbReference type="Pfam" id="PF01569">
    <property type="entry name" value="PAP2"/>
    <property type="match status" value="1"/>
</dbReference>
<comment type="subcellular location">
    <subcellularLocation>
        <location evidence="1">Endoplasmic reticulum membrane</location>
        <topology evidence="1">Multi-pass membrane protein</topology>
    </subcellularLocation>
</comment>
<dbReference type="PANTHER" id="PTHR14969">
    <property type="entry name" value="SPHINGOSINE-1-PHOSPHATE PHOSPHOHYDROLASE"/>
    <property type="match status" value="1"/>
</dbReference>
<feature type="transmembrane region" description="Helical" evidence="9">
    <location>
        <begin position="103"/>
        <end position="120"/>
    </location>
</feature>
<reference evidence="12" key="1">
    <citation type="journal article" date="2013" name="Genome Announc.">
        <title>Genome sequence of the food spoilage yeast Zygosaccharomyces bailii CLIB 213(T).</title>
        <authorList>
            <person name="Galeote V."/>
            <person name="Bigey F."/>
            <person name="Devillers H."/>
            <person name="Neuveglise C."/>
            <person name="Dequin S."/>
        </authorList>
    </citation>
    <scope>NUCLEOTIDE SEQUENCE [LARGE SCALE GENOMIC DNA]</scope>
    <source>
        <strain evidence="12">CLIB 213 / ATCC 58445 / CBS 680 / CCRC 21525 / NBRC 1098 / NCYC 1416 / NRRL Y-2227</strain>
    </source>
</reference>
<feature type="transmembrane region" description="Helical" evidence="9">
    <location>
        <begin position="179"/>
        <end position="198"/>
    </location>
</feature>
<feature type="region of interest" description="Disordered" evidence="8">
    <location>
        <begin position="1"/>
        <end position="35"/>
    </location>
</feature>
<keyword evidence="3" id="KW-0378">Hydrolase</keyword>
<evidence type="ECO:0000256" key="1">
    <source>
        <dbReference type="ARBA" id="ARBA00004477"/>
    </source>
</evidence>
<dbReference type="GO" id="GO:0005789">
    <property type="term" value="C:endoplasmic reticulum membrane"/>
    <property type="evidence" value="ECO:0007669"/>
    <property type="project" value="UniProtKB-SubCell"/>
</dbReference>
<feature type="transmembrane region" description="Helical" evidence="9">
    <location>
        <begin position="236"/>
        <end position="255"/>
    </location>
</feature>
<dbReference type="EMBL" id="HG316454">
    <property type="protein sequence ID" value="CDF87399.1"/>
    <property type="molecule type" value="Genomic_DNA"/>
</dbReference>
<keyword evidence="2 9" id="KW-0812">Transmembrane</keyword>
<organism evidence="11 12">
    <name type="scientific">Zygosaccharomyces bailii (strain CLIB 213 / ATCC 58445 / CBS 680 / BCRC 21525 / NBRC 1098 / NCYC 1416 / NRRL Y-2227)</name>
    <dbReference type="NCBI Taxonomy" id="1333698"/>
    <lineage>
        <taxon>Eukaryota</taxon>
        <taxon>Fungi</taxon>
        <taxon>Dikarya</taxon>
        <taxon>Ascomycota</taxon>
        <taxon>Saccharomycotina</taxon>
        <taxon>Saccharomycetes</taxon>
        <taxon>Saccharomycetales</taxon>
        <taxon>Saccharomycetaceae</taxon>
        <taxon>Zygosaccharomyces</taxon>
    </lineage>
</organism>
<dbReference type="GO" id="GO:0042392">
    <property type="term" value="F:sphingosine-1-phosphate phosphatase activity"/>
    <property type="evidence" value="ECO:0007669"/>
    <property type="project" value="TreeGrafter"/>
</dbReference>
<comment type="similarity">
    <text evidence="7">Belongs to the type 2 lipid phosphate phosphatase family.</text>
</comment>
<feature type="compositionally biased region" description="Basic and acidic residues" evidence="8">
    <location>
        <begin position="15"/>
        <end position="34"/>
    </location>
</feature>
<feature type="transmembrane region" description="Helical" evidence="9">
    <location>
        <begin position="372"/>
        <end position="393"/>
    </location>
</feature>
<dbReference type="SMART" id="SM00014">
    <property type="entry name" value="acidPPc"/>
    <property type="match status" value="1"/>
</dbReference>
<evidence type="ECO:0000256" key="9">
    <source>
        <dbReference type="SAM" id="Phobius"/>
    </source>
</evidence>
<evidence type="ECO:0000256" key="6">
    <source>
        <dbReference type="ARBA" id="ARBA00023136"/>
    </source>
</evidence>